<gene>
    <name evidence="2" type="ORF">ASZ90_015156</name>
</gene>
<dbReference type="PANTHER" id="PTHR34988">
    <property type="entry name" value="PROTEIN, PUTATIVE-RELATED"/>
    <property type="match status" value="1"/>
</dbReference>
<feature type="domain" description="PPC" evidence="1">
    <location>
        <begin position="6"/>
        <end position="145"/>
    </location>
</feature>
<dbReference type="PROSITE" id="PS51742">
    <property type="entry name" value="PPC"/>
    <property type="match status" value="1"/>
</dbReference>
<reference evidence="2" key="1">
    <citation type="journal article" date="2015" name="Proc. Natl. Acad. Sci. U.S.A.">
        <title>Networks of energetic and metabolic interactions define dynamics in microbial communities.</title>
        <authorList>
            <person name="Embree M."/>
            <person name="Liu J.K."/>
            <person name="Al-Bassam M.M."/>
            <person name="Zengler K."/>
        </authorList>
    </citation>
    <scope>NUCLEOTIDE SEQUENCE</scope>
</reference>
<dbReference type="Pfam" id="PF03479">
    <property type="entry name" value="PCC"/>
    <property type="match status" value="1"/>
</dbReference>
<proteinExistence type="predicted"/>
<organism evidence="2">
    <name type="scientific">hydrocarbon metagenome</name>
    <dbReference type="NCBI Taxonomy" id="938273"/>
    <lineage>
        <taxon>unclassified sequences</taxon>
        <taxon>metagenomes</taxon>
        <taxon>ecological metagenomes</taxon>
    </lineage>
</organism>
<dbReference type="EMBL" id="LNQE01001578">
    <property type="protein sequence ID" value="KUG15188.1"/>
    <property type="molecule type" value="Genomic_DNA"/>
</dbReference>
<protein>
    <recommendedName>
        <fullName evidence="1">PPC domain-containing protein</fullName>
    </recommendedName>
</protein>
<dbReference type="Gene3D" id="3.30.1330.80">
    <property type="entry name" value="Hypothetical protein, similar to alpha- acetolactate decarboxylase, domain 2"/>
    <property type="match status" value="1"/>
</dbReference>
<evidence type="ECO:0000313" key="2">
    <source>
        <dbReference type="EMBL" id="KUG15188.1"/>
    </source>
</evidence>
<dbReference type="CDD" id="cd11378">
    <property type="entry name" value="DUF296"/>
    <property type="match status" value="1"/>
</dbReference>
<dbReference type="SUPFAM" id="SSF117856">
    <property type="entry name" value="AF0104/ALDC/Ptd012-like"/>
    <property type="match status" value="1"/>
</dbReference>
<evidence type="ECO:0000259" key="1">
    <source>
        <dbReference type="PROSITE" id="PS51742"/>
    </source>
</evidence>
<dbReference type="PANTHER" id="PTHR34988:SF1">
    <property type="entry name" value="DNA-BINDING PROTEIN"/>
    <property type="match status" value="1"/>
</dbReference>
<sequence>MQYTEGKFGRVFLVRVDHGEDLLDELGRFVREKEIRTGFIQFLGALSAGRIVTGPKELILPPDPSFEEYAGGWEVFGLASITPGEAGPHIHYHASVGRKREVLTGCLREQAMAYIIVEAIIVEVTGGAAARTIDKVTGLTLPAFGHPPG</sequence>
<dbReference type="AlphaFoldDB" id="A0A0W8F2R1"/>
<name>A0A0W8F2R1_9ZZZZ</name>
<comment type="caution">
    <text evidence="2">The sequence shown here is derived from an EMBL/GenBank/DDBJ whole genome shotgun (WGS) entry which is preliminary data.</text>
</comment>
<dbReference type="InterPro" id="IPR005175">
    <property type="entry name" value="PPC_dom"/>
</dbReference>
<accession>A0A0W8F2R1</accession>